<protein>
    <submittedName>
        <fullName evidence="1">Uncharacterized protein</fullName>
    </submittedName>
</protein>
<reference evidence="1" key="1">
    <citation type="submission" date="2020-05" db="EMBL/GenBank/DDBJ databases">
        <title>Phylogenomic resolution of chytrid fungi.</title>
        <authorList>
            <person name="Stajich J.E."/>
            <person name="Amses K."/>
            <person name="Simmons R."/>
            <person name="Seto K."/>
            <person name="Myers J."/>
            <person name="Bonds A."/>
            <person name="Quandt C.A."/>
            <person name="Barry K."/>
            <person name="Liu P."/>
            <person name="Grigoriev I."/>
            <person name="Longcore J.E."/>
            <person name="James T.Y."/>
        </authorList>
    </citation>
    <scope>NUCLEOTIDE SEQUENCE</scope>
    <source>
        <strain evidence="1">PLAUS21</strain>
    </source>
</reference>
<keyword evidence="2" id="KW-1185">Reference proteome</keyword>
<name>A0AAD5Y622_9FUNG</name>
<organism evidence="1 2">
    <name type="scientific">Boothiomyces macroporosus</name>
    <dbReference type="NCBI Taxonomy" id="261099"/>
    <lineage>
        <taxon>Eukaryota</taxon>
        <taxon>Fungi</taxon>
        <taxon>Fungi incertae sedis</taxon>
        <taxon>Chytridiomycota</taxon>
        <taxon>Chytridiomycota incertae sedis</taxon>
        <taxon>Chytridiomycetes</taxon>
        <taxon>Rhizophydiales</taxon>
        <taxon>Terramycetaceae</taxon>
        <taxon>Boothiomyces</taxon>
    </lineage>
</organism>
<evidence type="ECO:0000313" key="2">
    <source>
        <dbReference type="Proteomes" id="UP001210925"/>
    </source>
</evidence>
<dbReference type="EMBL" id="JADGKB010000087">
    <property type="protein sequence ID" value="KAJ3254339.1"/>
    <property type="molecule type" value="Genomic_DNA"/>
</dbReference>
<proteinExistence type="predicted"/>
<gene>
    <name evidence="1" type="ORF">HK103_007221</name>
</gene>
<comment type="caution">
    <text evidence="1">The sequence shown here is derived from an EMBL/GenBank/DDBJ whole genome shotgun (WGS) entry which is preliminary data.</text>
</comment>
<accession>A0AAD5Y622</accession>
<dbReference type="AlphaFoldDB" id="A0AAD5Y622"/>
<evidence type="ECO:0000313" key="1">
    <source>
        <dbReference type="EMBL" id="KAJ3254339.1"/>
    </source>
</evidence>
<sequence>MTPIRFIPRLVRHSSTKILPDLSGVNSSTTLGELSDRLFFKYKYRLAIPVVAWVGFLYYNFWNPYEDPKVKAEQKARIDLLKSLVYKDQ</sequence>
<dbReference type="Proteomes" id="UP001210925">
    <property type="component" value="Unassembled WGS sequence"/>
</dbReference>